<proteinExistence type="predicted"/>
<dbReference type="SUPFAM" id="SSF82784">
    <property type="entry name" value="OsmC-like"/>
    <property type="match status" value="1"/>
</dbReference>
<dbReference type="PATRIC" id="fig|1069642.3.peg.291"/>
<dbReference type="AlphaFoldDB" id="K7YR30"/>
<evidence type="ECO:0000313" key="3">
    <source>
        <dbReference type="Proteomes" id="UP000010074"/>
    </source>
</evidence>
<sequence length="135" mass="14813">MVKMSGVYQGHKHSEIKHGPSGAALETDAPKDNNGKGESFSPTDLVGAAMGSCMMTVMAIAADKDGVELKGARFEVEKEMGVNPRRIVKLNVVLHMPQSIPHDYRKKLEQIAMTCPVKQSVHPDMQVPVLFHYDI</sequence>
<name>K7YR30_BDEBC</name>
<dbReference type="InterPro" id="IPR015946">
    <property type="entry name" value="KH_dom-like_a/b"/>
</dbReference>
<evidence type="ECO:0000313" key="2">
    <source>
        <dbReference type="EMBL" id="AFY00003.1"/>
    </source>
</evidence>
<reference evidence="2 3" key="1">
    <citation type="journal article" date="2012" name="BMC Genomics">
        <title>Genome analysis of a simultaneously predatory and prey-independent, novel Bdellovibrio bacteriovorus from the River Tiber, supports in silico predictions of both ancient and recent lateral gene transfer from diverse bacteria.</title>
        <authorList>
            <person name="Hobley L."/>
            <person name="Lerner T.R."/>
            <person name="Williams L.E."/>
            <person name="Lambert C."/>
            <person name="Till R."/>
            <person name="Milner D.S."/>
            <person name="Basford S.M."/>
            <person name="Capeness M.J."/>
            <person name="Fenton A.K."/>
            <person name="Atterbury R.J."/>
            <person name="Harris M.A."/>
            <person name="Sockett R.E."/>
        </authorList>
    </citation>
    <scope>NUCLEOTIDE SEQUENCE [LARGE SCALE GENOMIC DNA]</scope>
    <source>
        <strain evidence="2 3">Tiberius</strain>
    </source>
</reference>
<dbReference type="OrthoDB" id="290036at2"/>
<organism evidence="2 3">
    <name type="scientific">Bdellovibrio bacteriovorus str. Tiberius</name>
    <dbReference type="NCBI Taxonomy" id="1069642"/>
    <lineage>
        <taxon>Bacteria</taxon>
        <taxon>Pseudomonadati</taxon>
        <taxon>Bdellovibrionota</taxon>
        <taxon>Bdellovibrionia</taxon>
        <taxon>Bdellovibrionales</taxon>
        <taxon>Pseudobdellovibrionaceae</taxon>
        <taxon>Bdellovibrio</taxon>
    </lineage>
</organism>
<dbReference type="InterPro" id="IPR003718">
    <property type="entry name" value="OsmC/Ohr_fam"/>
</dbReference>
<dbReference type="STRING" id="1069642.Bdt_0294"/>
<dbReference type="RefSeq" id="WP_015089489.1">
    <property type="nucleotide sequence ID" value="NC_019567.1"/>
</dbReference>
<protein>
    <submittedName>
        <fullName evidence="2">Putative stress-induced protein OsmC</fullName>
    </submittedName>
</protein>
<dbReference type="EMBL" id="CP002930">
    <property type="protein sequence ID" value="AFY00003.1"/>
    <property type="molecule type" value="Genomic_DNA"/>
</dbReference>
<dbReference type="PANTHER" id="PTHR39624:SF2">
    <property type="entry name" value="OSMC-LIKE PROTEIN"/>
    <property type="match status" value="1"/>
</dbReference>
<gene>
    <name evidence="2" type="primary">osmC</name>
    <name evidence="2" type="ORF">Bdt_0294</name>
</gene>
<dbReference type="Gene3D" id="3.30.300.20">
    <property type="match status" value="1"/>
</dbReference>
<accession>K7YR30</accession>
<dbReference type="KEGG" id="bbat:Bdt_0294"/>
<evidence type="ECO:0000256" key="1">
    <source>
        <dbReference type="SAM" id="MobiDB-lite"/>
    </source>
</evidence>
<dbReference type="Proteomes" id="UP000010074">
    <property type="component" value="Chromosome"/>
</dbReference>
<dbReference type="PANTHER" id="PTHR39624">
    <property type="entry name" value="PROTEIN INVOLVED IN RIMO-MEDIATED BETA-METHYLTHIOLATION OF RIBOSOMAL PROTEIN S12 YCAO"/>
    <property type="match status" value="1"/>
</dbReference>
<dbReference type="InterPro" id="IPR036102">
    <property type="entry name" value="OsmC/Ohrsf"/>
</dbReference>
<dbReference type="Pfam" id="PF02566">
    <property type="entry name" value="OsmC"/>
    <property type="match status" value="1"/>
</dbReference>
<feature type="region of interest" description="Disordered" evidence="1">
    <location>
        <begin position="1"/>
        <end position="42"/>
    </location>
</feature>
<dbReference type="HOGENOM" id="CLU_100275_5_0_7"/>